<dbReference type="RefSeq" id="WP_092751449.1">
    <property type="nucleotide sequence ID" value="NZ_FOCG01000001.1"/>
</dbReference>
<feature type="transmembrane region" description="Helical" evidence="1">
    <location>
        <begin position="12"/>
        <end position="33"/>
    </location>
</feature>
<keyword evidence="3" id="KW-1185">Reference proteome</keyword>
<dbReference type="STRING" id="474960.SAMN05216180_0580"/>
<dbReference type="OrthoDB" id="1863166at2"/>
<keyword evidence="1" id="KW-1133">Transmembrane helix</keyword>
<dbReference type="Proteomes" id="UP000199158">
    <property type="component" value="Unassembled WGS sequence"/>
</dbReference>
<dbReference type="EMBL" id="FOCG01000001">
    <property type="protein sequence ID" value="SEM56075.1"/>
    <property type="molecule type" value="Genomic_DNA"/>
</dbReference>
<protein>
    <submittedName>
        <fullName evidence="2">YbbR domain-containing protein</fullName>
    </submittedName>
</protein>
<dbReference type="InterPro" id="IPR012505">
    <property type="entry name" value="YbbR"/>
</dbReference>
<evidence type="ECO:0000313" key="2">
    <source>
        <dbReference type="EMBL" id="SEM56075.1"/>
    </source>
</evidence>
<reference evidence="2 3" key="1">
    <citation type="submission" date="2016-10" db="EMBL/GenBank/DDBJ databases">
        <authorList>
            <person name="de Groot N.N."/>
        </authorList>
    </citation>
    <scope>NUCLEOTIDE SEQUENCE [LARGE SCALE GENOMIC DNA]</scope>
    <source>
        <strain evidence="2 3">CGMCC 1.5070</strain>
    </source>
</reference>
<evidence type="ECO:0000256" key="1">
    <source>
        <dbReference type="SAM" id="Phobius"/>
    </source>
</evidence>
<organism evidence="2 3">
    <name type="scientific">Hydrogenoanaerobacterium saccharovorans</name>
    <dbReference type="NCBI Taxonomy" id="474960"/>
    <lineage>
        <taxon>Bacteria</taxon>
        <taxon>Bacillati</taxon>
        <taxon>Bacillota</taxon>
        <taxon>Clostridia</taxon>
        <taxon>Eubacteriales</taxon>
        <taxon>Oscillospiraceae</taxon>
        <taxon>Hydrogenoanaerobacterium</taxon>
    </lineage>
</organism>
<dbReference type="AlphaFoldDB" id="A0A1H7ZCS8"/>
<keyword evidence="1" id="KW-0472">Membrane</keyword>
<dbReference type="PANTHER" id="PTHR37804:SF1">
    <property type="entry name" value="CDAA REGULATORY PROTEIN CDAR"/>
    <property type="match status" value="1"/>
</dbReference>
<dbReference type="Gene3D" id="2.170.120.30">
    <property type="match status" value="2"/>
</dbReference>
<keyword evidence="1" id="KW-0812">Transmembrane</keyword>
<sequence>MKKIKGKVNDFFFNNGLLKLVSLFLAFIAYVVVGISINPVKRWTVSDIPINIDVKNASIEKQGLNLLSANIAVADVKVSGETYIVANLDERDIAVNASLSTVSGAGSYDLKLEAVNKSGKNFQIDEVSPGVVKAKFDKLLNRKFPVTAQIENFTMPEGYMSPDEKPLVTPGEITITGPEVELDKIAKCVVKKDLENNPLNKTTVLKLPIELQDKDGKPIESDELKLEYDSADVKITIFKNKQIPLSIGFTNVPPNFPIEDLKYTISNEKIWVAGPTDQVDNLTGVNVGYVDLKTLTPENNTYNFDVVIPSDFTNVQHIESVAVEFNTAGMAEKNFYVNNLKVINAPAGYNVTLLTKQLNNVKIVGSKKIVDKLTAKDIVVEIDLSDRKITSGQIEMPVSVIVPGKGLAWSTGSYTVVVNIKEK</sequence>
<evidence type="ECO:0000313" key="3">
    <source>
        <dbReference type="Proteomes" id="UP000199158"/>
    </source>
</evidence>
<dbReference type="PANTHER" id="PTHR37804">
    <property type="entry name" value="CDAA REGULATORY PROTEIN CDAR"/>
    <property type="match status" value="1"/>
</dbReference>
<name>A0A1H7ZCS8_9FIRM</name>
<proteinExistence type="predicted"/>
<gene>
    <name evidence="2" type="ORF">SAMN05216180_0580</name>
</gene>
<accession>A0A1H7ZCS8</accession>
<dbReference type="Pfam" id="PF07949">
    <property type="entry name" value="YbbR"/>
    <property type="match status" value="1"/>
</dbReference>
<dbReference type="Gene3D" id="2.170.120.40">
    <property type="entry name" value="YbbR-like domain"/>
    <property type="match status" value="1"/>
</dbReference>
<dbReference type="InterPro" id="IPR053154">
    <property type="entry name" value="c-di-AMP_regulator"/>
</dbReference>